<evidence type="ECO:0000313" key="16">
    <source>
        <dbReference type="EMBL" id="PIK51402.1"/>
    </source>
</evidence>
<keyword evidence="8" id="KW-0677">Repeat</keyword>
<dbReference type="CDD" id="cd00054">
    <property type="entry name" value="EGF_CA"/>
    <property type="match status" value="3"/>
</dbReference>
<proteinExistence type="predicted"/>
<reference evidence="16 17" key="1">
    <citation type="journal article" date="2017" name="PLoS Biol.">
        <title>The sea cucumber genome provides insights into morphological evolution and visceral regeneration.</title>
        <authorList>
            <person name="Zhang X."/>
            <person name="Sun L."/>
            <person name="Yuan J."/>
            <person name="Sun Y."/>
            <person name="Gao Y."/>
            <person name="Zhang L."/>
            <person name="Li S."/>
            <person name="Dai H."/>
            <person name="Hamel J.F."/>
            <person name="Liu C."/>
            <person name="Yu Y."/>
            <person name="Liu S."/>
            <person name="Lin W."/>
            <person name="Guo K."/>
            <person name="Jin S."/>
            <person name="Xu P."/>
            <person name="Storey K.B."/>
            <person name="Huan P."/>
            <person name="Zhang T."/>
            <person name="Zhou Y."/>
            <person name="Zhang J."/>
            <person name="Lin C."/>
            <person name="Li X."/>
            <person name="Xing L."/>
            <person name="Huo D."/>
            <person name="Sun M."/>
            <person name="Wang L."/>
            <person name="Mercier A."/>
            <person name="Li F."/>
            <person name="Yang H."/>
            <person name="Xiang J."/>
        </authorList>
    </citation>
    <scope>NUCLEOTIDE SEQUENCE [LARGE SCALE GENOMIC DNA]</scope>
    <source>
        <strain evidence="16">Shaxun</strain>
        <tissue evidence="16">Muscle</tissue>
    </source>
</reference>
<comment type="caution">
    <text evidence="16">The sequence shown here is derived from an EMBL/GenBank/DDBJ whole genome shotgun (WGS) entry which is preliminary data.</text>
</comment>
<dbReference type="STRING" id="307972.A0A2G8KTU7"/>
<dbReference type="GO" id="GO:0005509">
    <property type="term" value="F:calcium ion binding"/>
    <property type="evidence" value="ECO:0007669"/>
    <property type="project" value="InterPro"/>
</dbReference>
<dbReference type="GO" id="GO:0030182">
    <property type="term" value="P:neuron differentiation"/>
    <property type="evidence" value="ECO:0007669"/>
    <property type="project" value="UniProtKB-ARBA"/>
</dbReference>
<evidence type="ECO:0000256" key="5">
    <source>
        <dbReference type="ARBA" id="ARBA00022553"/>
    </source>
</evidence>
<feature type="domain" description="EGF-like" evidence="15">
    <location>
        <begin position="109"/>
        <end position="145"/>
    </location>
</feature>
<keyword evidence="11" id="KW-0472">Membrane</keyword>
<evidence type="ECO:0000256" key="2">
    <source>
        <dbReference type="ARBA" id="ARBA00022473"/>
    </source>
</evidence>
<dbReference type="PRINTS" id="PR00010">
    <property type="entry name" value="EGFBLOOD"/>
</dbReference>
<dbReference type="AlphaFoldDB" id="A0A2G8KTU7"/>
<dbReference type="InterPro" id="IPR051022">
    <property type="entry name" value="Notch_Cell-Fate_Det"/>
</dbReference>
<dbReference type="PROSITE" id="PS00022">
    <property type="entry name" value="EGF_1"/>
    <property type="match status" value="3"/>
</dbReference>
<dbReference type="PROSITE" id="PS50026">
    <property type="entry name" value="EGF_3"/>
    <property type="match status" value="3"/>
</dbReference>
<dbReference type="GO" id="GO:0048592">
    <property type="term" value="P:eye morphogenesis"/>
    <property type="evidence" value="ECO:0007669"/>
    <property type="project" value="UniProtKB-ARBA"/>
</dbReference>
<keyword evidence="12 14" id="KW-1015">Disulfide bond</keyword>
<feature type="disulfide bond" evidence="14">
    <location>
        <begin position="98"/>
        <end position="107"/>
    </location>
</feature>
<dbReference type="GO" id="GO:0008593">
    <property type="term" value="P:regulation of Notch signaling pathway"/>
    <property type="evidence" value="ECO:0007669"/>
    <property type="project" value="UniProtKB-ARBA"/>
</dbReference>
<evidence type="ECO:0000259" key="15">
    <source>
        <dbReference type="PROSITE" id="PS50026"/>
    </source>
</evidence>
<comment type="subcellular location">
    <subcellularLocation>
        <location evidence="1">Apical cell membrane</location>
        <topology evidence="1">Single-pass type I membrane protein</topology>
    </subcellularLocation>
</comment>
<dbReference type="Proteomes" id="UP000230750">
    <property type="component" value="Unassembled WGS sequence"/>
</dbReference>
<accession>A0A2G8KTU7</accession>
<feature type="domain" description="EGF-like" evidence="15">
    <location>
        <begin position="33"/>
        <end position="70"/>
    </location>
</feature>
<evidence type="ECO:0000256" key="1">
    <source>
        <dbReference type="ARBA" id="ARBA00004247"/>
    </source>
</evidence>
<dbReference type="EMBL" id="MRZV01000375">
    <property type="protein sequence ID" value="PIK51402.1"/>
    <property type="molecule type" value="Genomic_DNA"/>
</dbReference>
<evidence type="ECO:0000256" key="4">
    <source>
        <dbReference type="ARBA" id="ARBA00022536"/>
    </source>
</evidence>
<keyword evidence="4 14" id="KW-0245">EGF-like domain</keyword>
<dbReference type="PROSITE" id="PS00010">
    <property type="entry name" value="ASX_HYDROXYL"/>
    <property type="match status" value="1"/>
</dbReference>
<dbReference type="Gene3D" id="2.10.25.10">
    <property type="entry name" value="Laminin"/>
    <property type="match status" value="3"/>
</dbReference>
<name>A0A2G8KTU7_STIJA</name>
<dbReference type="SUPFAM" id="SSF57196">
    <property type="entry name" value="EGF/Laminin"/>
    <property type="match status" value="3"/>
</dbReference>
<dbReference type="FunFam" id="2.10.25.10:FF:000565">
    <property type="entry name" value="Predicted protein"/>
    <property type="match status" value="1"/>
</dbReference>
<dbReference type="SMART" id="SM00181">
    <property type="entry name" value="EGF"/>
    <property type="match status" value="3"/>
</dbReference>
<dbReference type="OrthoDB" id="430340at2759"/>
<feature type="disulfide bond" evidence="14">
    <location>
        <begin position="135"/>
        <end position="144"/>
    </location>
</feature>
<dbReference type="PANTHER" id="PTHR24049">
    <property type="entry name" value="CRUMBS FAMILY MEMBER"/>
    <property type="match status" value="1"/>
</dbReference>
<feature type="disulfide bond" evidence="14">
    <location>
        <begin position="60"/>
        <end position="69"/>
    </location>
</feature>
<keyword evidence="3" id="KW-1003">Cell membrane</keyword>
<keyword evidence="2" id="KW-0217">Developmental protein</keyword>
<dbReference type="GO" id="GO:0080090">
    <property type="term" value="P:regulation of primary metabolic process"/>
    <property type="evidence" value="ECO:0007669"/>
    <property type="project" value="UniProtKB-ARBA"/>
</dbReference>
<evidence type="ECO:0000256" key="9">
    <source>
        <dbReference type="ARBA" id="ARBA00022782"/>
    </source>
</evidence>
<evidence type="ECO:0000256" key="7">
    <source>
        <dbReference type="ARBA" id="ARBA00022729"/>
    </source>
</evidence>
<keyword evidence="13" id="KW-0325">Glycoprotein</keyword>
<dbReference type="GO" id="GO:0009967">
    <property type="term" value="P:positive regulation of signal transduction"/>
    <property type="evidence" value="ECO:0007669"/>
    <property type="project" value="UniProtKB-ARBA"/>
</dbReference>
<evidence type="ECO:0000313" key="17">
    <source>
        <dbReference type="Proteomes" id="UP000230750"/>
    </source>
</evidence>
<dbReference type="GO" id="GO:0051241">
    <property type="term" value="P:negative regulation of multicellular organismal process"/>
    <property type="evidence" value="ECO:0007669"/>
    <property type="project" value="UniProtKB-ARBA"/>
</dbReference>
<keyword evidence="10" id="KW-1133">Transmembrane helix</keyword>
<evidence type="ECO:0000256" key="13">
    <source>
        <dbReference type="ARBA" id="ARBA00023180"/>
    </source>
</evidence>
<dbReference type="GO" id="GO:0048468">
    <property type="term" value="P:cell development"/>
    <property type="evidence" value="ECO:0007669"/>
    <property type="project" value="UniProtKB-ARBA"/>
</dbReference>
<sequence length="152" mass="16423">MFERWVLPQHAGYPLGLLVFLPVRLHWRPMRDPNDGCAQSPCENGGTCSPEAEGAYSCDCAPGYGGVDCSEPLACFQEPCQNEGTCVEFPSSVYLCLCQQGYIGQDCQVRDRCGSSPCENGATCMNGDSDYTCSCPDGYSGRTCEGETEGRL</sequence>
<keyword evidence="6" id="KW-0812">Transmembrane</keyword>
<evidence type="ECO:0000256" key="14">
    <source>
        <dbReference type="PROSITE-ProRule" id="PRU00076"/>
    </source>
</evidence>
<dbReference type="FunFam" id="2.10.25.10:FF:000012">
    <property type="entry name" value="Delta-like protein"/>
    <property type="match status" value="1"/>
</dbReference>
<evidence type="ECO:0000256" key="8">
    <source>
        <dbReference type="ARBA" id="ARBA00022737"/>
    </source>
</evidence>
<organism evidence="16 17">
    <name type="scientific">Stichopus japonicus</name>
    <name type="common">Sea cucumber</name>
    <dbReference type="NCBI Taxonomy" id="307972"/>
    <lineage>
        <taxon>Eukaryota</taxon>
        <taxon>Metazoa</taxon>
        <taxon>Echinodermata</taxon>
        <taxon>Eleutherozoa</taxon>
        <taxon>Echinozoa</taxon>
        <taxon>Holothuroidea</taxon>
        <taxon>Aspidochirotacea</taxon>
        <taxon>Aspidochirotida</taxon>
        <taxon>Stichopodidae</taxon>
        <taxon>Apostichopus</taxon>
    </lineage>
</organism>
<comment type="caution">
    <text evidence="14">Lacks conserved residue(s) required for the propagation of feature annotation.</text>
</comment>
<evidence type="ECO:0000256" key="11">
    <source>
        <dbReference type="ARBA" id="ARBA00023136"/>
    </source>
</evidence>
<protein>
    <recommendedName>
        <fullName evidence="15">EGF-like domain-containing protein</fullName>
    </recommendedName>
</protein>
<dbReference type="SMART" id="SM00179">
    <property type="entry name" value="EGF_CA"/>
    <property type="match status" value="3"/>
</dbReference>
<dbReference type="InterPro" id="IPR000152">
    <property type="entry name" value="EGF-type_Asp/Asn_hydroxyl_site"/>
</dbReference>
<dbReference type="GO" id="GO:0016324">
    <property type="term" value="C:apical plasma membrane"/>
    <property type="evidence" value="ECO:0007669"/>
    <property type="project" value="UniProtKB-SubCell"/>
</dbReference>
<dbReference type="GO" id="GO:0003002">
    <property type="term" value="P:regionalization"/>
    <property type="evidence" value="ECO:0007669"/>
    <property type="project" value="UniProtKB-ARBA"/>
</dbReference>
<dbReference type="Pfam" id="PF00008">
    <property type="entry name" value="EGF"/>
    <property type="match status" value="3"/>
</dbReference>
<evidence type="ECO:0000256" key="10">
    <source>
        <dbReference type="ARBA" id="ARBA00022989"/>
    </source>
</evidence>
<evidence type="ECO:0000256" key="3">
    <source>
        <dbReference type="ARBA" id="ARBA00022475"/>
    </source>
</evidence>
<dbReference type="InterPro" id="IPR001881">
    <property type="entry name" value="EGF-like_Ca-bd_dom"/>
</dbReference>
<feature type="domain" description="EGF-like" evidence="15">
    <location>
        <begin position="71"/>
        <end position="108"/>
    </location>
</feature>
<dbReference type="PROSITE" id="PS01186">
    <property type="entry name" value="EGF_2"/>
    <property type="match status" value="3"/>
</dbReference>
<keyword evidence="5" id="KW-0597">Phosphoprotein</keyword>
<dbReference type="InterPro" id="IPR000742">
    <property type="entry name" value="EGF"/>
</dbReference>
<keyword evidence="7" id="KW-0732">Signal</keyword>
<evidence type="ECO:0000256" key="6">
    <source>
        <dbReference type="ARBA" id="ARBA00022692"/>
    </source>
</evidence>
<dbReference type="GO" id="GO:0060255">
    <property type="term" value="P:regulation of macromolecule metabolic process"/>
    <property type="evidence" value="ECO:0007669"/>
    <property type="project" value="UniProtKB-ARBA"/>
</dbReference>
<evidence type="ECO:0000256" key="12">
    <source>
        <dbReference type="ARBA" id="ARBA00023157"/>
    </source>
</evidence>
<dbReference type="FunFam" id="2.10.25.10:FF:000255">
    <property type="entry name" value="Sushi, nidogen and EGF-like domains 1"/>
    <property type="match status" value="1"/>
</dbReference>
<keyword evidence="17" id="KW-1185">Reference proteome</keyword>
<keyword evidence="9" id="KW-0221">Differentiation</keyword>
<dbReference type="GO" id="GO:0051093">
    <property type="term" value="P:negative regulation of developmental process"/>
    <property type="evidence" value="ECO:0007669"/>
    <property type="project" value="UniProtKB-ARBA"/>
</dbReference>
<gene>
    <name evidence="16" type="ORF">BSL78_11724</name>
</gene>